<accession>A0A315VD81</accession>
<proteinExistence type="predicted"/>
<evidence type="ECO:0000313" key="4">
    <source>
        <dbReference type="Proteomes" id="UP000250572"/>
    </source>
</evidence>
<keyword evidence="2" id="KW-0539">Nucleus</keyword>
<dbReference type="EMBL" id="NHOQ01001910">
    <property type="protein sequence ID" value="PWA21296.1"/>
    <property type="molecule type" value="Genomic_DNA"/>
</dbReference>
<evidence type="ECO:0000256" key="2">
    <source>
        <dbReference type="ARBA" id="ARBA00023242"/>
    </source>
</evidence>
<keyword evidence="4" id="KW-1185">Reference proteome</keyword>
<dbReference type="PANTHER" id="PTHR46765">
    <property type="entry name" value="P-LOOP CONTAINING NUCLEOSIDE TRIPHOSPHATE HYDROLASES SUPERFAMILY PROTEIN"/>
    <property type="match status" value="1"/>
</dbReference>
<protein>
    <submittedName>
        <fullName evidence="3">Uncharacterized protein</fullName>
    </submittedName>
</protein>
<comment type="caution">
    <text evidence="3">The sequence shown here is derived from an EMBL/GenBank/DDBJ whole genome shotgun (WGS) entry which is preliminary data.</text>
</comment>
<gene>
    <name evidence="3" type="ORF">CCH79_00018448</name>
</gene>
<reference evidence="3 4" key="1">
    <citation type="journal article" date="2018" name="G3 (Bethesda)">
        <title>A High-Quality Reference Genome for the Invasive Mosquitofish Gambusia affinis Using a Chicago Library.</title>
        <authorList>
            <person name="Hoffberg S.L."/>
            <person name="Troendle N.J."/>
            <person name="Glenn T.C."/>
            <person name="Mahmud O."/>
            <person name="Louha S."/>
            <person name="Chalopin D."/>
            <person name="Bennetzen J.L."/>
            <person name="Mauricio R."/>
        </authorList>
    </citation>
    <scope>NUCLEOTIDE SEQUENCE [LARGE SCALE GENOMIC DNA]</scope>
    <source>
        <strain evidence="3">NE01/NJP1002.9</strain>
        <tissue evidence="3">Muscle</tissue>
    </source>
</reference>
<organism evidence="3 4">
    <name type="scientific">Gambusia affinis</name>
    <name type="common">Western mosquitofish</name>
    <name type="synonym">Heterandria affinis</name>
    <dbReference type="NCBI Taxonomy" id="33528"/>
    <lineage>
        <taxon>Eukaryota</taxon>
        <taxon>Metazoa</taxon>
        <taxon>Chordata</taxon>
        <taxon>Craniata</taxon>
        <taxon>Vertebrata</taxon>
        <taxon>Euteleostomi</taxon>
        <taxon>Actinopterygii</taxon>
        <taxon>Neopterygii</taxon>
        <taxon>Teleostei</taxon>
        <taxon>Neoteleostei</taxon>
        <taxon>Acanthomorphata</taxon>
        <taxon>Ovalentaria</taxon>
        <taxon>Atherinomorphae</taxon>
        <taxon>Cyprinodontiformes</taxon>
        <taxon>Poeciliidae</taxon>
        <taxon>Poeciliinae</taxon>
        <taxon>Gambusia</taxon>
    </lineage>
</organism>
<comment type="subcellular location">
    <subcellularLocation>
        <location evidence="1">Nucleus</location>
    </subcellularLocation>
</comment>
<dbReference type="PANTHER" id="PTHR46765:SF1">
    <property type="entry name" value="P-LOOP CONTAINING NUCLEOSIDE TRIPHOSPHATE HYDROLASES SUPERFAMILY PROTEIN"/>
    <property type="match status" value="1"/>
</dbReference>
<evidence type="ECO:0000313" key="3">
    <source>
        <dbReference type="EMBL" id="PWA21296.1"/>
    </source>
</evidence>
<dbReference type="AlphaFoldDB" id="A0A315VD81"/>
<dbReference type="GO" id="GO:0005634">
    <property type="term" value="C:nucleus"/>
    <property type="evidence" value="ECO:0007669"/>
    <property type="project" value="UniProtKB-SubCell"/>
</dbReference>
<sequence length="218" mass="25491">MFAVIFVVMFCIRGLYDNYLSVRVRDPNLQSVSEALDWLMFSDRLNQVILHGQNFSLLRYLPFLSVTFHFLFAHTHVPRISYPHSQQEVTVLCLNMRSLMKKERRLVWVFVIETLKHSSWCPLQATSRLLSSRNALSTMLADIPASIRSRIGQLHLSLDVLTLLLDIICPKLRPVNPQLFSSREKELMRELINTMLAYNLSYRQDRTPEGQYTFMLEP</sequence>
<evidence type="ECO:0000256" key="1">
    <source>
        <dbReference type="ARBA" id="ARBA00004123"/>
    </source>
</evidence>
<dbReference type="InterPro" id="IPR053016">
    <property type="entry name" value="CTF18-RFC_complex"/>
</dbReference>
<name>A0A315VD81_GAMAF</name>
<dbReference type="Proteomes" id="UP000250572">
    <property type="component" value="Unassembled WGS sequence"/>
</dbReference>